<accession>A0A7W8A9M5</accession>
<gene>
    <name evidence="2" type="ORF">HNR40_007633</name>
</gene>
<feature type="transmembrane region" description="Helical" evidence="1">
    <location>
        <begin position="41"/>
        <end position="65"/>
    </location>
</feature>
<keyword evidence="1" id="KW-0472">Membrane</keyword>
<comment type="caution">
    <text evidence="2">The sequence shown here is derived from an EMBL/GenBank/DDBJ whole genome shotgun (WGS) entry which is preliminary data.</text>
</comment>
<name>A0A7W8A9M5_9ACTN</name>
<protein>
    <submittedName>
        <fullName evidence="2">Uncharacterized protein</fullName>
    </submittedName>
</protein>
<evidence type="ECO:0000256" key="1">
    <source>
        <dbReference type="SAM" id="Phobius"/>
    </source>
</evidence>
<dbReference type="AlphaFoldDB" id="A0A7W8A9M5"/>
<dbReference type="EMBL" id="JACHIN010000012">
    <property type="protein sequence ID" value="MBB5082138.1"/>
    <property type="molecule type" value="Genomic_DNA"/>
</dbReference>
<evidence type="ECO:0000313" key="3">
    <source>
        <dbReference type="Proteomes" id="UP000568380"/>
    </source>
</evidence>
<sequence>MQPLPHMAAVARTGLVTGLISTVPAVALLVVALTADPRSGIGYLYFLAPMITPFAFLVGLVMLAARGGARHAGGAVAGSVLIVLVAYAVTALMTDEPRTMLTFFVLPLGAAALFPLAFVTGVWLVRAPRGG</sequence>
<keyword evidence="1" id="KW-1133">Transmembrane helix</keyword>
<evidence type="ECO:0000313" key="2">
    <source>
        <dbReference type="EMBL" id="MBB5082138.1"/>
    </source>
</evidence>
<dbReference type="RefSeq" id="WP_184970077.1">
    <property type="nucleotide sequence ID" value="NZ_JACHIN010000012.1"/>
</dbReference>
<dbReference type="Proteomes" id="UP000568380">
    <property type="component" value="Unassembled WGS sequence"/>
</dbReference>
<proteinExistence type="predicted"/>
<keyword evidence="1" id="KW-0812">Transmembrane</keyword>
<feature type="transmembrane region" description="Helical" evidence="1">
    <location>
        <begin position="12"/>
        <end position="35"/>
    </location>
</feature>
<feature type="transmembrane region" description="Helical" evidence="1">
    <location>
        <begin position="72"/>
        <end position="94"/>
    </location>
</feature>
<keyword evidence="3" id="KW-1185">Reference proteome</keyword>
<reference evidence="2 3" key="1">
    <citation type="submission" date="2020-08" db="EMBL/GenBank/DDBJ databases">
        <title>Genomic Encyclopedia of Type Strains, Phase IV (KMG-IV): sequencing the most valuable type-strain genomes for metagenomic binning, comparative biology and taxonomic classification.</title>
        <authorList>
            <person name="Goeker M."/>
        </authorList>
    </citation>
    <scope>NUCLEOTIDE SEQUENCE [LARGE SCALE GENOMIC DNA]</scope>
    <source>
        <strain evidence="2 3">DSM 45385</strain>
    </source>
</reference>
<organism evidence="2 3">
    <name type="scientific">Nonomuraea endophytica</name>
    <dbReference type="NCBI Taxonomy" id="714136"/>
    <lineage>
        <taxon>Bacteria</taxon>
        <taxon>Bacillati</taxon>
        <taxon>Actinomycetota</taxon>
        <taxon>Actinomycetes</taxon>
        <taxon>Streptosporangiales</taxon>
        <taxon>Streptosporangiaceae</taxon>
        <taxon>Nonomuraea</taxon>
    </lineage>
</organism>
<feature type="transmembrane region" description="Helical" evidence="1">
    <location>
        <begin position="100"/>
        <end position="125"/>
    </location>
</feature>